<accession>A0A9D2JZC0</accession>
<dbReference type="Pfam" id="PF03551">
    <property type="entry name" value="PadR"/>
    <property type="match status" value="1"/>
</dbReference>
<sequence length="113" mass="13113">MQSSEFIKGYTEIVVCSLLYERDDYIYSLVKRITECGGGEIRITNPSLLMVMKRLLEEGKIRSYPGESRTGMDRRYYSLTEQGREYYLQNRGAYLGSLETLKNLIQGGPEHER</sequence>
<dbReference type="InterPro" id="IPR005149">
    <property type="entry name" value="Tscrpt_reg_PadR_N"/>
</dbReference>
<dbReference type="InterPro" id="IPR036390">
    <property type="entry name" value="WH_DNA-bd_sf"/>
</dbReference>
<comment type="caution">
    <text evidence="2">The sequence shown here is derived from an EMBL/GenBank/DDBJ whole genome shotgun (WGS) entry which is preliminary data.</text>
</comment>
<dbReference type="Proteomes" id="UP000824102">
    <property type="component" value="Unassembled WGS sequence"/>
</dbReference>
<dbReference type="InterPro" id="IPR036388">
    <property type="entry name" value="WH-like_DNA-bd_sf"/>
</dbReference>
<dbReference type="SUPFAM" id="SSF46785">
    <property type="entry name" value="Winged helix' DNA-binding domain"/>
    <property type="match status" value="1"/>
</dbReference>
<protein>
    <submittedName>
        <fullName evidence="2">PadR family transcriptional regulator</fullName>
    </submittedName>
</protein>
<dbReference type="PANTHER" id="PTHR33169">
    <property type="entry name" value="PADR-FAMILY TRANSCRIPTIONAL REGULATOR"/>
    <property type="match status" value="1"/>
</dbReference>
<dbReference type="PANTHER" id="PTHR33169:SF14">
    <property type="entry name" value="TRANSCRIPTIONAL REGULATOR RV3488"/>
    <property type="match status" value="1"/>
</dbReference>
<name>A0A9D2JZC0_9FIRM</name>
<evidence type="ECO:0000259" key="1">
    <source>
        <dbReference type="Pfam" id="PF03551"/>
    </source>
</evidence>
<gene>
    <name evidence="2" type="ORF">H9964_01400</name>
</gene>
<evidence type="ECO:0000313" key="2">
    <source>
        <dbReference type="EMBL" id="HIZ72217.1"/>
    </source>
</evidence>
<organism evidence="2 3">
    <name type="scientific">Candidatus Gallimonas intestinavium</name>
    <dbReference type="NCBI Taxonomy" id="2838603"/>
    <lineage>
        <taxon>Bacteria</taxon>
        <taxon>Bacillati</taxon>
        <taxon>Bacillota</taxon>
        <taxon>Clostridia</taxon>
        <taxon>Candidatus Gallimonas</taxon>
    </lineage>
</organism>
<proteinExistence type="predicted"/>
<dbReference type="AlphaFoldDB" id="A0A9D2JZC0"/>
<feature type="domain" description="Transcription regulator PadR N-terminal" evidence="1">
    <location>
        <begin position="17"/>
        <end position="86"/>
    </location>
</feature>
<reference evidence="2" key="1">
    <citation type="journal article" date="2021" name="PeerJ">
        <title>Extensive microbial diversity within the chicken gut microbiome revealed by metagenomics and culture.</title>
        <authorList>
            <person name="Gilroy R."/>
            <person name="Ravi A."/>
            <person name="Getino M."/>
            <person name="Pursley I."/>
            <person name="Horton D.L."/>
            <person name="Alikhan N.F."/>
            <person name="Baker D."/>
            <person name="Gharbi K."/>
            <person name="Hall N."/>
            <person name="Watson M."/>
            <person name="Adriaenssens E.M."/>
            <person name="Foster-Nyarko E."/>
            <person name="Jarju S."/>
            <person name="Secka A."/>
            <person name="Antonio M."/>
            <person name="Oren A."/>
            <person name="Chaudhuri R.R."/>
            <person name="La Ragione R."/>
            <person name="Hildebrand F."/>
            <person name="Pallen M.J."/>
        </authorList>
    </citation>
    <scope>NUCLEOTIDE SEQUENCE</scope>
    <source>
        <strain evidence="2">ChiW7-2402</strain>
    </source>
</reference>
<evidence type="ECO:0000313" key="3">
    <source>
        <dbReference type="Proteomes" id="UP000824102"/>
    </source>
</evidence>
<dbReference type="Gene3D" id="1.10.10.10">
    <property type="entry name" value="Winged helix-like DNA-binding domain superfamily/Winged helix DNA-binding domain"/>
    <property type="match status" value="1"/>
</dbReference>
<dbReference type="InterPro" id="IPR052509">
    <property type="entry name" value="Metal_resp_DNA-bind_regulator"/>
</dbReference>
<reference evidence="2" key="2">
    <citation type="submission" date="2021-04" db="EMBL/GenBank/DDBJ databases">
        <authorList>
            <person name="Gilroy R."/>
        </authorList>
    </citation>
    <scope>NUCLEOTIDE SEQUENCE</scope>
    <source>
        <strain evidence="2">ChiW7-2402</strain>
    </source>
</reference>
<dbReference type="EMBL" id="DXBB01000029">
    <property type="protein sequence ID" value="HIZ72217.1"/>
    <property type="molecule type" value="Genomic_DNA"/>
</dbReference>